<proteinExistence type="predicted"/>
<gene>
    <name evidence="2" type="ORF">F7Q99_34790</name>
</gene>
<keyword evidence="3" id="KW-1185">Reference proteome</keyword>
<dbReference type="RefSeq" id="WP_153469707.1">
    <property type="nucleotide sequence ID" value="NZ_WBOF01000004.1"/>
</dbReference>
<evidence type="ECO:0000313" key="3">
    <source>
        <dbReference type="Proteomes" id="UP000450000"/>
    </source>
</evidence>
<dbReference type="OrthoDB" id="9858429at2"/>
<organism evidence="2 3">
    <name type="scientific">Streptomyces kaniharaensis</name>
    <dbReference type="NCBI Taxonomy" id="212423"/>
    <lineage>
        <taxon>Bacteria</taxon>
        <taxon>Bacillati</taxon>
        <taxon>Actinomycetota</taxon>
        <taxon>Actinomycetes</taxon>
        <taxon>Kitasatosporales</taxon>
        <taxon>Streptomycetaceae</taxon>
        <taxon>Streptomyces</taxon>
    </lineage>
</organism>
<accession>A0A6N7L0Q2</accession>
<reference evidence="2 3" key="1">
    <citation type="submission" date="2019-09" db="EMBL/GenBank/DDBJ databases">
        <title>Genome Sequences of Streptomyces kaniharaensis ATCC 21070.</title>
        <authorList>
            <person name="Zhu W."/>
            <person name="De Crecy-Lagard V."/>
            <person name="Richards N.G."/>
        </authorList>
    </citation>
    <scope>NUCLEOTIDE SEQUENCE [LARGE SCALE GENOMIC DNA]</scope>
    <source>
        <strain evidence="2 3">SF-557</strain>
    </source>
</reference>
<evidence type="ECO:0000313" key="2">
    <source>
        <dbReference type="EMBL" id="MQS17211.1"/>
    </source>
</evidence>
<evidence type="ECO:0000256" key="1">
    <source>
        <dbReference type="SAM" id="MobiDB-lite"/>
    </source>
</evidence>
<feature type="region of interest" description="Disordered" evidence="1">
    <location>
        <begin position="30"/>
        <end position="64"/>
    </location>
</feature>
<dbReference type="EMBL" id="WBOF01000004">
    <property type="protein sequence ID" value="MQS17211.1"/>
    <property type="molecule type" value="Genomic_DNA"/>
</dbReference>
<protein>
    <submittedName>
        <fullName evidence="2">Uncharacterized protein</fullName>
    </submittedName>
</protein>
<dbReference type="AlphaFoldDB" id="A0A6N7L0Q2"/>
<dbReference type="Proteomes" id="UP000450000">
    <property type="component" value="Unassembled WGS sequence"/>
</dbReference>
<sequence length="64" mass="6963">MPSPANTPAQSFDDHVADVLALVADRRPALSPRVSPRPRHIGRPHLTLVPPLSGRAADDREAHR</sequence>
<comment type="caution">
    <text evidence="2">The sequence shown here is derived from an EMBL/GenBank/DDBJ whole genome shotgun (WGS) entry which is preliminary data.</text>
</comment>
<name>A0A6N7L0Q2_9ACTN</name>